<dbReference type="AlphaFoldDB" id="A0A9N9XFV9"/>
<reference evidence="7" key="1">
    <citation type="submission" date="2022-01" db="EMBL/GenBank/DDBJ databases">
        <authorList>
            <person name="King R."/>
        </authorList>
    </citation>
    <scope>NUCLEOTIDE SEQUENCE</scope>
</reference>
<dbReference type="InterPro" id="IPR006612">
    <property type="entry name" value="THAP_Znf"/>
</dbReference>
<feature type="region of interest" description="Disordered" evidence="5">
    <location>
        <begin position="142"/>
        <end position="182"/>
    </location>
</feature>
<proteinExistence type="predicted"/>
<evidence type="ECO:0000256" key="4">
    <source>
        <dbReference type="ARBA" id="ARBA00023125"/>
    </source>
</evidence>
<accession>A0A9N9XFV9</accession>
<dbReference type="OrthoDB" id="7683421at2759"/>
<evidence type="ECO:0000313" key="8">
    <source>
        <dbReference type="Proteomes" id="UP001153709"/>
    </source>
</evidence>
<keyword evidence="1" id="KW-0479">Metal-binding</keyword>
<dbReference type="SUPFAM" id="SSF57716">
    <property type="entry name" value="Glucocorticoid receptor-like (DNA-binding domain)"/>
    <property type="match status" value="1"/>
</dbReference>
<organism evidence="7 8">
    <name type="scientific">Diabrotica balteata</name>
    <name type="common">Banded cucumber beetle</name>
    <dbReference type="NCBI Taxonomy" id="107213"/>
    <lineage>
        <taxon>Eukaryota</taxon>
        <taxon>Metazoa</taxon>
        <taxon>Ecdysozoa</taxon>
        <taxon>Arthropoda</taxon>
        <taxon>Hexapoda</taxon>
        <taxon>Insecta</taxon>
        <taxon>Pterygota</taxon>
        <taxon>Neoptera</taxon>
        <taxon>Endopterygota</taxon>
        <taxon>Coleoptera</taxon>
        <taxon>Polyphaga</taxon>
        <taxon>Cucujiformia</taxon>
        <taxon>Chrysomeloidea</taxon>
        <taxon>Chrysomelidae</taxon>
        <taxon>Galerucinae</taxon>
        <taxon>Diabroticina</taxon>
        <taxon>Diabroticites</taxon>
        <taxon>Diabrotica</taxon>
    </lineage>
</organism>
<evidence type="ECO:0000256" key="2">
    <source>
        <dbReference type="ARBA" id="ARBA00022771"/>
    </source>
</evidence>
<feature type="compositionally biased region" description="Basic and acidic residues" evidence="5">
    <location>
        <begin position="171"/>
        <end position="182"/>
    </location>
</feature>
<evidence type="ECO:0000256" key="1">
    <source>
        <dbReference type="ARBA" id="ARBA00022723"/>
    </source>
</evidence>
<gene>
    <name evidence="7" type="ORF">DIABBA_LOCUS10675</name>
</gene>
<name>A0A9N9XFV9_DIABA</name>
<sequence>MNNLVQNFGRILNDELLEELNDAIRRSKNWAILCSREDLLEENEPENLYKRYRVCGVHFEPRYFLNDLRNRLQPTAVPTLFPGLIDETKLDLSYCVFAPVKEEFDIEVNNEDVLSTQPSTSKILIQQDIIVREDHSFPQLQPSTPKHIPIPDMVSPTQLTQTSPKLSNRSPRKEKLRNSNKQLRNDNYRLQLQVCELEDQLVKTRTEDISLEEYKKATFRFCPSTKVGNFINVQVSQALKKPKVRPTANNQLLYFYF</sequence>
<feature type="compositionally biased region" description="Polar residues" evidence="5">
    <location>
        <begin position="155"/>
        <end position="169"/>
    </location>
</feature>
<evidence type="ECO:0000313" key="7">
    <source>
        <dbReference type="EMBL" id="CAG9837715.1"/>
    </source>
</evidence>
<dbReference type="Proteomes" id="UP001153709">
    <property type="component" value="Chromosome 7"/>
</dbReference>
<keyword evidence="8" id="KW-1185">Reference proteome</keyword>
<dbReference type="GO" id="GO:0008270">
    <property type="term" value="F:zinc ion binding"/>
    <property type="evidence" value="ECO:0007669"/>
    <property type="project" value="UniProtKB-KW"/>
</dbReference>
<evidence type="ECO:0000259" key="6">
    <source>
        <dbReference type="SMART" id="SM00980"/>
    </source>
</evidence>
<protein>
    <recommendedName>
        <fullName evidence="6">THAP-type domain-containing protein</fullName>
    </recommendedName>
</protein>
<keyword evidence="2" id="KW-0863">Zinc-finger</keyword>
<dbReference type="EMBL" id="OU898282">
    <property type="protein sequence ID" value="CAG9837715.1"/>
    <property type="molecule type" value="Genomic_DNA"/>
</dbReference>
<dbReference type="GO" id="GO:0003677">
    <property type="term" value="F:DNA binding"/>
    <property type="evidence" value="ECO:0007669"/>
    <property type="project" value="UniProtKB-KW"/>
</dbReference>
<feature type="domain" description="THAP-type" evidence="6">
    <location>
        <begin position="20"/>
        <end position="87"/>
    </location>
</feature>
<evidence type="ECO:0000256" key="3">
    <source>
        <dbReference type="ARBA" id="ARBA00022833"/>
    </source>
</evidence>
<keyword evidence="4" id="KW-0238">DNA-binding</keyword>
<evidence type="ECO:0000256" key="5">
    <source>
        <dbReference type="SAM" id="MobiDB-lite"/>
    </source>
</evidence>
<dbReference type="Pfam" id="PF05485">
    <property type="entry name" value="THAP"/>
    <property type="match status" value="1"/>
</dbReference>
<keyword evidence="3" id="KW-0862">Zinc</keyword>
<dbReference type="SMART" id="SM00980">
    <property type="entry name" value="THAP"/>
    <property type="match status" value="1"/>
</dbReference>